<comment type="caution">
    <text evidence="1">The sequence shown here is derived from an EMBL/GenBank/DDBJ whole genome shotgun (WGS) entry which is preliminary data.</text>
</comment>
<organism evidence="1 2">
    <name type="scientific">Trifolium medium</name>
    <dbReference type="NCBI Taxonomy" id="97028"/>
    <lineage>
        <taxon>Eukaryota</taxon>
        <taxon>Viridiplantae</taxon>
        <taxon>Streptophyta</taxon>
        <taxon>Embryophyta</taxon>
        <taxon>Tracheophyta</taxon>
        <taxon>Spermatophyta</taxon>
        <taxon>Magnoliopsida</taxon>
        <taxon>eudicotyledons</taxon>
        <taxon>Gunneridae</taxon>
        <taxon>Pentapetalae</taxon>
        <taxon>rosids</taxon>
        <taxon>fabids</taxon>
        <taxon>Fabales</taxon>
        <taxon>Fabaceae</taxon>
        <taxon>Papilionoideae</taxon>
        <taxon>50 kb inversion clade</taxon>
        <taxon>NPAAA clade</taxon>
        <taxon>Hologalegina</taxon>
        <taxon>IRL clade</taxon>
        <taxon>Trifolieae</taxon>
        <taxon>Trifolium</taxon>
    </lineage>
</organism>
<dbReference type="Proteomes" id="UP000265520">
    <property type="component" value="Unassembled WGS sequence"/>
</dbReference>
<keyword evidence="2" id="KW-1185">Reference proteome</keyword>
<accession>A0A392W6W0</accession>
<reference evidence="1 2" key="1">
    <citation type="journal article" date="2018" name="Front. Plant Sci.">
        <title>Red Clover (Trifolium pratense) and Zigzag Clover (T. medium) - A Picture of Genomic Similarities and Differences.</title>
        <authorList>
            <person name="Dluhosova J."/>
            <person name="Istvanek J."/>
            <person name="Nedelnik J."/>
            <person name="Repkova J."/>
        </authorList>
    </citation>
    <scope>NUCLEOTIDE SEQUENCE [LARGE SCALE GENOMIC DNA]</scope>
    <source>
        <strain evidence="2">cv. 10/8</strain>
        <tissue evidence="1">Leaf</tissue>
    </source>
</reference>
<protein>
    <submittedName>
        <fullName evidence="1">Uncharacterized protein</fullName>
    </submittedName>
</protein>
<sequence>GEPSLAERVPASPSEDSYYECWLSEAQRDPANAPRNRAFYGG</sequence>
<dbReference type="AlphaFoldDB" id="A0A392W6W0"/>
<dbReference type="EMBL" id="LXQA011369046">
    <property type="protein sequence ID" value="MCI94881.1"/>
    <property type="molecule type" value="Genomic_DNA"/>
</dbReference>
<evidence type="ECO:0000313" key="1">
    <source>
        <dbReference type="EMBL" id="MCI94881.1"/>
    </source>
</evidence>
<evidence type="ECO:0000313" key="2">
    <source>
        <dbReference type="Proteomes" id="UP000265520"/>
    </source>
</evidence>
<name>A0A392W6W0_9FABA</name>
<proteinExistence type="predicted"/>
<feature type="non-terminal residue" evidence="1">
    <location>
        <position position="1"/>
    </location>
</feature>